<dbReference type="GO" id="GO:0005829">
    <property type="term" value="C:cytosol"/>
    <property type="evidence" value="ECO:0007669"/>
    <property type="project" value="TreeGrafter"/>
</dbReference>
<feature type="domain" description="HNH nuclease" evidence="5">
    <location>
        <begin position="61"/>
        <end position="117"/>
    </location>
</feature>
<reference evidence="6 7" key="1">
    <citation type="submission" date="2019-07" db="EMBL/GenBank/DDBJ databases">
        <authorList>
            <person name="Kim J.K."/>
            <person name="Cheong H.-M."/>
            <person name="Choi Y."/>
            <person name="Hwang K.J."/>
            <person name="Lee S."/>
            <person name="Choi C."/>
        </authorList>
    </citation>
    <scope>NUCLEOTIDE SEQUENCE [LARGE SCALE GENOMIC DNA]</scope>
    <source>
        <strain evidence="6 7">KS 22</strain>
    </source>
</reference>
<dbReference type="Proteomes" id="UP000515679">
    <property type="component" value="Chromosome"/>
</dbReference>
<dbReference type="SMART" id="SM00507">
    <property type="entry name" value="HNHc"/>
    <property type="match status" value="1"/>
</dbReference>
<organism evidence="6 7">
    <name type="scientific">Cohnella cholangitidis</name>
    <dbReference type="NCBI Taxonomy" id="2598458"/>
    <lineage>
        <taxon>Bacteria</taxon>
        <taxon>Bacillati</taxon>
        <taxon>Bacillota</taxon>
        <taxon>Bacilli</taxon>
        <taxon>Bacillales</taxon>
        <taxon>Paenibacillaceae</taxon>
        <taxon>Cohnella</taxon>
    </lineage>
</organism>
<evidence type="ECO:0000313" key="6">
    <source>
        <dbReference type="EMBL" id="QMV44458.1"/>
    </source>
</evidence>
<dbReference type="InterPro" id="IPR002711">
    <property type="entry name" value="HNH"/>
</dbReference>
<keyword evidence="2" id="KW-0378">Hydrolase</keyword>
<dbReference type="Gene3D" id="1.10.30.50">
    <property type="match status" value="1"/>
</dbReference>
<protein>
    <recommendedName>
        <fullName evidence="4">Putative HNH nuclease YajD</fullName>
    </recommendedName>
</protein>
<keyword evidence="1" id="KW-0540">Nuclease</keyword>
<evidence type="ECO:0000256" key="3">
    <source>
        <dbReference type="ARBA" id="ARBA00038412"/>
    </source>
</evidence>
<keyword evidence="7" id="KW-1185">Reference proteome</keyword>
<evidence type="ECO:0000256" key="1">
    <source>
        <dbReference type="ARBA" id="ARBA00022722"/>
    </source>
</evidence>
<dbReference type="PANTHER" id="PTHR41286">
    <property type="entry name" value="HNH NUCLEASE YAJD-RELATED"/>
    <property type="match status" value="1"/>
</dbReference>
<accession>A0A7G5C5H4</accession>
<evidence type="ECO:0000256" key="2">
    <source>
        <dbReference type="ARBA" id="ARBA00022801"/>
    </source>
</evidence>
<evidence type="ECO:0000313" key="7">
    <source>
        <dbReference type="Proteomes" id="UP000515679"/>
    </source>
</evidence>
<sequence>MPSKPMRPCNKIGCNQLARERYCAEHAYITEQQRAERHKHYDKHQRNQQATAFYHSVEWEAVRQEALTRDVGLCQDCLMEKRITTADVVDHIKPIEWFWELRLTLSNLRSLCHMHHNRKTAEDKRKYGGMGNGQKRQ</sequence>
<evidence type="ECO:0000259" key="5">
    <source>
        <dbReference type="SMART" id="SM00507"/>
    </source>
</evidence>
<comment type="similarity">
    <text evidence="3">Belongs to the HNH nuclease family.</text>
</comment>
<dbReference type="PANTHER" id="PTHR41286:SF1">
    <property type="entry name" value="HNH NUCLEASE YAJD-RELATED"/>
    <property type="match status" value="1"/>
</dbReference>
<dbReference type="KEGG" id="cchl:FPL14_27285"/>
<dbReference type="GO" id="GO:0003676">
    <property type="term" value="F:nucleic acid binding"/>
    <property type="evidence" value="ECO:0007669"/>
    <property type="project" value="InterPro"/>
</dbReference>
<dbReference type="Pfam" id="PF01844">
    <property type="entry name" value="HNH"/>
    <property type="match status" value="1"/>
</dbReference>
<dbReference type="CDD" id="cd00085">
    <property type="entry name" value="HNHc"/>
    <property type="match status" value="1"/>
</dbReference>
<evidence type="ECO:0000256" key="4">
    <source>
        <dbReference type="ARBA" id="ARBA00040194"/>
    </source>
</evidence>
<dbReference type="GO" id="GO:0016787">
    <property type="term" value="F:hydrolase activity"/>
    <property type="evidence" value="ECO:0007669"/>
    <property type="project" value="UniProtKB-KW"/>
</dbReference>
<proteinExistence type="inferred from homology"/>
<dbReference type="AlphaFoldDB" id="A0A7G5C5H4"/>
<gene>
    <name evidence="6" type="ORF">FPL14_27285</name>
</gene>
<keyword evidence="6" id="KW-0255">Endonuclease</keyword>
<dbReference type="GO" id="GO:0004519">
    <property type="term" value="F:endonuclease activity"/>
    <property type="evidence" value="ECO:0007669"/>
    <property type="project" value="UniProtKB-KW"/>
</dbReference>
<dbReference type="InterPro" id="IPR003615">
    <property type="entry name" value="HNH_nuc"/>
</dbReference>
<name>A0A7G5C5H4_9BACL</name>
<dbReference type="GO" id="GO:0008270">
    <property type="term" value="F:zinc ion binding"/>
    <property type="evidence" value="ECO:0007669"/>
    <property type="project" value="InterPro"/>
</dbReference>
<dbReference type="EMBL" id="CP041969">
    <property type="protein sequence ID" value="QMV44458.1"/>
    <property type="molecule type" value="Genomic_DNA"/>
</dbReference>